<evidence type="ECO:0000313" key="2">
    <source>
        <dbReference type="Proteomes" id="UP000479710"/>
    </source>
</evidence>
<reference evidence="1 2" key="1">
    <citation type="submission" date="2019-11" db="EMBL/GenBank/DDBJ databases">
        <title>Whole genome sequence of Oryza granulata.</title>
        <authorList>
            <person name="Li W."/>
        </authorList>
    </citation>
    <scope>NUCLEOTIDE SEQUENCE [LARGE SCALE GENOMIC DNA]</scope>
    <source>
        <strain evidence="2">cv. Menghai</strain>
        <tissue evidence="1">Leaf</tissue>
    </source>
</reference>
<accession>A0A6G1E187</accession>
<proteinExistence type="predicted"/>
<dbReference type="EMBL" id="SPHZ02000005">
    <property type="protein sequence ID" value="KAF0918326.1"/>
    <property type="molecule type" value="Genomic_DNA"/>
</dbReference>
<dbReference type="AlphaFoldDB" id="A0A6G1E187"/>
<name>A0A6G1E187_9ORYZ</name>
<gene>
    <name evidence="1" type="ORF">E2562_023397</name>
</gene>
<organism evidence="1 2">
    <name type="scientific">Oryza meyeriana var. granulata</name>
    <dbReference type="NCBI Taxonomy" id="110450"/>
    <lineage>
        <taxon>Eukaryota</taxon>
        <taxon>Viridiplantae</taxon>
        <taxon>Streptophyta</taxon>
        <taxon>Embryophyta</taxon>
        <taxon>Tracheophyta</taxon>
        <taxon>Spermatophyta</taxon>
        <taxon>Magnoliopsida</taxon>
        <taxon>Liliopsida</taxon>
        <taxon>Poales</taxon>
        <taxon>Poaceae</taxon>
        <taxon>BOP clade</taxon>
        <taxon>Oryzoideae</taxon>
        <taxon>Oryzeae</taxon>
        <taxon>Oryzinae</taxon>
        <taxon>Oryza</taxon>
        <taxon>Oryza meyeriana</taxon>
    </lineage>
</organism>
<sequence length="95" mass="11478">MEEVLEEEVDIVEYESDDLEVNDKVKEIAGWDWVPSNIGEVFQLSVREGKEIKGLWVKWTRLQREEEKPRLQDWCKMMLLRMKDWKPTDNLPEEI</sequence>
<evidence type="ECO:0000313" key="1">
    <source>
        <dbReference type="EMBL" id="KAF0918326.1"/>
    </source>
</evidence>
<keyword evidence="2" id="KW-1185">Reference proteome</keyword>
<dbReference type="Proteomes" id="UP000479710">
    <property type="component" value="Unassembled WGS sequence"/>
</dbReference>
<comment type="caution">
    <text evidence="1">The sequence shown here is derived from an EMBL/GenBank/DDBJ whole genome shotgun (WGS) entry which is preliminary data.</text>
</comment>
<protein>
    <submittedName>
        <fullName evidence="1">Uncharacterized protein</fullName>
    </submittedName>
</protein>